<evidence type="ECO:0000313" key="1">
    <source>
        <dbReference type="EMBL" id="HIV11570.1"/>
    </source>
</evidence>
<proteinExistence type="predicted"/>
<comment type="caution">
    <text evidence="1">The sequence shown here is derived from an EMBL/GenBank/DDBJ whole genome shotgun (WGS) entry which is preliminary data.</text>
</comment>
<dbReference type="Proteomes" id="UP000886723">
    <property type="component" value="Unassembled WGS sequence"/>
</dbReference>
<dbReference type="Pfam" id="PF12646">
    <property type="entry name" value="DUF3783"/>
    <property type="match status" value="1"/>
</dbReference>
<dbReference type="InterPro" id="IPR016621">
    <property type="entry name" value="UCP014543"/>
</dbReference>
<dbReference type="AlphaFoldDB" id="A0A9D1NT47"/>
<sequence>MKETIMLFHIEDSRRLSAIRRALLPLKLRVKVISPEEYCQPVGYLAGAPDIAPVQSTGDTGEFSGEMMVMAWLSSRRVDQVLAALRKAGVGRINYKAVITPENQYWDCRKLYEELKKEHEAFTAAQEAASGPV</sequence>
<reference evidence="1" key="2">
    <citation type="journal article" date="2021" name="PeerJ">
        <title>Extensive microbial diversity within the chicken gut microbiome revealed by metagenomics and culture.</title>
        <authorList>
            <person name="Gilroy R."/>
            <person name="Ravi A."/>
            <person name="Getino M."/>
            <person name="Pursley I."/>
            <person name="Horton D.L."/>
            <person name="Alikhan N.F."/>
            <person name="Baker D."/>
            <person name="Gharbi K."/>
            <person name="Hall N."/>
            <person name="Watson M."/>
            <person name="Adriaenssens E.M."/>
            <person name="Foster-Nyarko E."/>
            <person name="Jarju S."/>
            <person name="Secka A."/>
            <person name="Antonio M."/>
            <person name="Oren A."/>
            <person name="Chaudhuri R.R."/>
            <person name="La Ragione R."/>
            <person name="Hildebrand F."/>
            <person name="Pallen M.J."/>
        </authorList>
    </citation>
    <scope>NUCLEOTIDE SEQUENCE</scope>
    <source>
        <strain evidence="1">ChiBcec2-4451</strain>
    </source>
</reference>
<reference evidence="1" key="1">
    <citation type="submission" date="2020-10" db="EMBL/GenBank/DDBJ databases">
        <authorList>
            <person name="Gilroy R."/>
        </authorList>
    </citation>
    <scope>NUCLEOTIDE SEQUENCE</scope>
    <source>
        <strain evidence="1">ChiBcec2-4451</strain>
    </source>
</reference>
<dbReference type="EMBL" id="DVON01000009">
    <property type="protein sequence ID" value="HIV11570.1"/>
    <property type="molecule type" value="Genomic_DNA"/>
</dbReference>
<organism evidence="1 2">
    <name type="scientific">Candidatus Pullilachnospira stercoravium</name>
    <dbReference type="NCBI Taxonomy" id="2840913"/>
    <lineage>
        <taxon>Bacteria</taxon>
        <taxon>Bacillati</taxon>
        <taxon>Bacillota</taxon>
        <taxon>Clostridia</taxon>
        <taxon>Lachnospirales</taxon>
        <taxon>Lachnospiraceae</taxon>
        <taxon>Lachnospiraceae incertae sedis</taxon>
        <taxon>Candidatus Pullilachnospira</taxon>
    </lineage>
</organism>
<evidence type="ECO:0000313" key="2">
    <source>
        <dbReference type="Proteomes" id="UP000886723"/>
    </source>
</evidence>
<name>A0A9D1NT47_9FIRM</name>
<protein>
    <submittedName>
        <fullName evidence="1">DUF3783 domain-containing protein</fullName>
    </submittedName>
</protein>
<accession>A0A9D1NT47</accession>
<gene>
    <name evidence="1" type="ORF">IAA63_00330</name>
</gene>